<evidence type="ECO:0000313" key="2">
    <source>
        <dbReference type="Proteomes" id="UP000000343"/>
    </source>
</evidence>
<dbReference type="Pfam" id="PF01244">
    <property type="entry name" value="Peptidase_M19"/>
    <property type="match status" value="1"/>
</dbReference>
<gene>
    <name evidence="1" type="ordered locus">AciX9_1380</name>
</gene>
<organism evidence="2">
    <name type="scientific">Granulicella tundricola (strain ATCC BAA-1859 / DSM 23138 / MP5ACTX9)</name>
    <dbReference type="NCBI Taxonomy" id="1198114"/>
    <lineage>
        <taxon>Bacteria</taxon>
        <taxon>Pseudomonadati</taxon>
        <taxon>Acidobacteriota</taxon>
        <taxon>Terriglobia</taxon>
        <taxon>Terriglobales</taxon>
        <taxon>Acidobacteriaceae</taxon>
        <taxon>Granulicella</taxon>
    </lineage>
</organism>
<protein>
    <submittedName>
        <fullName evidence="1">Membrane dipeptidase</fullName>
        <ecNumber evidence="1">3.4.13.19</ecNumber>
    </submittedName>
</protein>
<keyword evidence="1" id="KW-0378">Hydrolase</keyword>
<dbReference type="HOGENOM" id="CLU_031404_2_1_0"/>
<dbReference type="AlphaFoldDB" id="E8WVJ1"/>
<dbReference type="PANTHER" id="PTHR10443:SF12">
    <property type="entry name" value="DIPEPTIDASE"/>
    <property type="match status" value="1"/>
</dbReference>
<accession>E8WVJ1</accession>
<dbReference type="PaxDb" id="1198114-AciX9_1380"/>
<dbReference type="KEGG" id="acm:AciX9_1380"/>
<dbReference type="Gene3D" id="3.20.20.140">
    <property type="entry name" value="Metal-dependent hydrolases"/>
    <property type="match status" value="1"/>
</dbReference>
<dbReference type="PROSITE" id="PS51365">
    <property type="entry name" value="RENAL_DIPEPTIDASE_2"/>
    <property type="match status" value="1"/>
</dbReference>
<dbReference type="GO" id="GO:0006508">
    <property type="term" value="P:proteolysis"/>
    <property type="evidence" value="ECO:0007669"/>
    <property type="project" value="InterPro"/>
</dbReference>
<evidence type="ECO:0000313" key="1">
    <source>
        <dbReference type="EMBL" id="ADW68439.1"/>
    </source>
</evidence>
<name>E8WVJ1_GRATM</name>
<proteinExistence type="predicted"/>
<keyword evidence="1" id="KW-0645">Protease</keyword>
<dbReference type="CDD" id="cd01301">
    <property type="entry name" value="rDP_like"/>
    <property type="match status" value="1"/>
</dbReference>
<dbReference type="SUPFAM" id="SSF51556">
    <property type="entry name" value="Metallo-dependent hydrolases"/>
    <property type="match status" value="1"/>
</dbReference>
<dbReference type="InterPro" id="IPR032466">
    <property type="entry name" value="Metal_Hydrolase"/>
</dbReference>
<dbReference type="RefSeq" id="WP_013579761.1">
    <property type="nucleotide sequence ID" value="NC_015064.1"/>
</dbReference>
<dbReference type="OrthoDB" id="9804920at2"/>
<dbReference type="EC" id="3.4.13.19" evidence="1"/>
<keyword evidence="2" id="KW-1185">Reference proteome</keyword>
<dbReference type="eggNOG" id="COG2355">
    <property type="taxonomic scope" value="Bacteria"/>
</dbReference>
<dbReference type="GO" id="GO:0070573">
    <property type="term" value="F:metallodipeptidase activity"/>
    <property type="evidence" value="ECO:0007669"/>
    <property type="project" value="InterPro"/>
</dbReference>
<reference evidence="2" key="1">
    <citation type="submission" date="2011-01" db="EMBL/GenBank/DDBJ databases">
        <title>Complete sequence of chromosome of Acidobacterium sp. MP5ACTX9.</title>
        <authorList>
            <consortium name="US DOE Joint Genome Institute"/>
            <person name="Lucas S."/>
            <person name="Copeland A."/>
            <person name="Lapidus A."/>
            <person name="Cheng J.-F."/>
            <person name="Goodwin L."/>
            <person name="Pitluck S."/>
            <person name="Teshima H."/>
            <person name="Detter J.C."/>
            <person name="Han C."/>
            <person name="Tapia R."/>
            <person name="Land M."/>
            <person name="Hauser L."/>
            <person name="Kyrpides N."/>
            <person name="Ivanova N."/>
            <person name="Ovchinnikova G."/>
            <person name="Pagani I."/>
            <person name="Rawat S.R."/>
            <person name="Mannisto M."/>
            <person name="Haggblom M.M."/>
            <person name="Woyke T."/>
        </authorList>
    </citation>
    <scope>NUCLEOTIDE SEQUENCE [LARGE SCALE GENOMIC DNA]</scope>
    <source>
        <strain evidence="2">MP5ACTX9</strain>
    </source>
</reference>
<dbReference type="Proteomes" id="UP000000343">
    <property type="component" value="Chromosome"/>
</dbReference>
<dbReference type="EMBL" id="CP002480">
    <property type="protein sequence ID" value="ADW68439.1"/>
    <property type="molecule type" value="Genomic_DNA"/>
</dbReference>
<keyword evidence="1" id="KW-0224">Dipeptidase</keyword>
<sequence>MHEADQIHATALILDAHADTPQRFVDENWSFTGPLDDGMINLATAQEGNLAAEFFAIWVDPTEFPPGTQSDRAFQLIDGVLAQVRSAPEALALCRTPAEILVARKAGKFAIVLAVEGGHAIEDNLEILRTYHQLGVRYMTLTWSHTTTWADSSGDGGHHNGLTDFGKQVIREMNRLGMMVDVSHVSDKTLEDVLATSTAPIIASHSSARALTGAPRNLTDDQIRAIAATGGAVMVNFFPAFIDETWRAAWSALKPERDLAHQAAAAPYRLNGDPVPFAVSNAIDREFAARLERPPLSSLLDHIEHILRVAGEDHIGIGSDFDGIPATPAEIDTAADLIKITRGLYDRGITAEQLHKLLGGNLLRVFQSIQDHATHG</sequence>
<dbReference type="PANTHER" id="PTHR10443">
    <property type="entry name" value="MICROSOMAL DIPEPTIDASE"/>
    <property type="match status" value="1"/>
</dbReference>
<dbReference type="InterPro" id="IPR008257">
    <property type="entry name" value="Pept_M19"/>
</dbReference>